<accession>A0A6A6HFL3</accession>
<evidence type="ECO:0000259" key="6">
    <source>
        <dbReference type="Pfam" id="PF13813"/>
    </source>
</evidence>
<dbReference type="InterPro" id="IPR032805">
    <property type="entry name" value="Wax_synthase_dom"/>
</dbReference>
<evidence type="ECO:0000256" key="2">
    <source>
        <dbReference type="ARBA" id="ARBA00022692"/>
    </source>
</evidence>
<dbReference type="GO" id="GO:0016020">
    <property type="term" value="C:membrane"/>
    <property type="evidence" value="ECO:0007669"/>
    <property type="project" value="UniProtKB-SubCell"/>
</dbReference>
<evidence type="ECO:0000256" key="4">
    <source>
        <dbReference type="ARBA" id="ARBA00023136"/>
    </source>
</evidence>
<name>A0A6A6HFL3_VIRVR</name>
<evidence type="ECO:0000256" key="5">
    <source>
        <dbReference type="SAM" id="Phobius"/>
    </source>
</evidence>
<evidence type="ECO:0000313" key="8">
    <source>
        <dbReference type="Proteomes" id="UP000800092"/>
    </source>
</evidence>
<keyword evidence="8" id="KW-1185">Reference proteome</keyword>
<keyword evidence="4 5" id="KW-0472">Membrane</keyword>
<dbReference type="EMBL" id="ML991782">
    <property type="protein sequence ID" value="KAF2236914.1"/>
    <property type="molecule type" value="Genomic_DNA"/>
</dbReference>
<feature type="transmembrane region" description="Helical" evidence="5">
    <location>
        <begin position="6"/>
        <end position="24"/>
    </location>
</feature>
<evidence type="ECO:0000256" key="1">
    <source>
        <dbReference type="ARBA" id="ARBA00004141"/>
    </source>
</evidence>
<sequence>MALPITFYASSIAYVVGILSLTSYRPFSTRVILWTVIATSNAIAVANAKNFTPDMFYNWWWTLLSIQQTLFMGFLYRLDRANLVIPEQLPYHQRVLHAWAIFWNYRGIGTPWQISYIPPERVLGFQVERPTTRRRFLKIRTFNFLVMFLALCVWTDPLLAPQFRPEDFAADKEPFFRRINQVTLREFMFRTWITFQHVIPSWLTFSLVHTSISISAVLLGGRPEEWPPLFGSIFEAYSVRRYWRYFWHPIIRRSFTSTGSLLLEHVAGIDTETQLHRTSNTFVVFFLSSLMHYAAESHWINWKEGQVTLWWWSLQAPIILVEELVQPIYSENKPRLEKALGVRIGHGWERLFGHAWLLFFWFWSVPRLEYAKHRPLWEAILSE</sequence>
<proteinExistence type="predicted"/>
<feature type="transmembrane region" description="Helical" evidence="5">
    <location>
        <begin position="142"/>
        <end position="160"/>
    </location>
</feature>
<organism evidence="7 8">
    <name type="scientific">Viridothelium virens</name>
    <name type="common">Speckled blister lichen</name>
    <name type="synonym">Trypethelium virens</name>
    <dbReference type="NCBI Taxonomy" id="1048519"/>
    <lineage>
        <taxon>Eukaryota</taxon>
        <taxon>Fungi</taxon>
        <taxon>Dikarya</taxon>
        <taxon>Ascomycota</taxon>
        <taxon>Pezizomycotina</taxon>
        <taxon>Dothideomycetes</taxon>
        <taxon>Dothideomycetes incertae sedis</taxon>
        <taxon>Trypetheliales</taxon>
        <taxon>Trypetheliaceae</taxon>
        <taxon>Viridothelium</taxon>
    </lineage>
</organism>
<feature type="transmembrane region" description="Helical" evidence="5">
    <location>
        <begin position="31"/>
        <end position="48"/>
    </location>
</feature>
<gene>
    <name evidence="7" type="ORF">EV356DRAFT_530431</name>
</gene>
<dbReference type="Proteomes" id="UP000800092">
    <property type="component" value="Unassembled WGS sequence"/>
</dbReference>
<evidence type="ECO:0000256" key="3">
    <source>
        <dbReference type="ARBA" id="ARBA00022989"/>
    </source>
</evidence>
<keyword evidence="2 5" id="KW-0812">Transmembrane</keyword>
<keyword evidence="3 5" id="KW-1133">Transmembrane helix</keyword>
<dbReference type="AlphaFoldDB" id="A0A6A6HFL3"/>
<feature type="transmembrane region" description="Helical" evidence="5">
    <location>
        <begin position="60"/>
        <end position="78"/>
    </location>
</feature>
<dbReference type="Pfam" id="PF13813">
    <property type="entry name" value="MBOAT_2"/>
    <property type="match status" value="1"/>
</dbReference>
<evidence type="ECO:0000313" key="7">
    <source>
        <dbReference type="EMBL" id="KAF2236914.1"/>
    </source>
</evidence>
<reference evidence="7" key="1">
    <citation type="journal article" date="2020" name="Stud. Mycol.">
        <title>101 Dothideomycetes genomes: a test case for predicting lifestyles and emergence of pathogens.</title>
        <authorList>
            <person name="Haridas S."/>
            <person name="Albert R."/>
            <person name="Binder M."/>
            <person name="Bloem J."/>
            <person name="Labutti K."/>
            <person name="Salamov A."/>
            <person name="Andreopoulos B."/>
            <person name="Baker S."/>
            <person name="Barry K."/>
            <person name="Bills G."/>
            <person name="Bluhm B."/>
            <person name="Cannon C."/>
            <person name="Castanera R."/>
            <person name="Culley D."/>
            <person name="Daum C."/>
            <person name="Ezra D."/>
            <person name="Gonzalez J."/>
            <person name="Henrissat B."/>
            <person name="Kuo A."/>
            <person name="Liang C."/>
            <person name="Lipzen A."/>
            <person name="Lutzoni F."/>
            <person name="Magnuson J."/>
            <person name="Mondo S."/>
            <person name="Nolan M."/>
            <person name="Ohm R."/>
            <person name="Pangilinan J."/>
            <person name="Park H.-J."/>
            <person name="Ramirez L."/>
            <person name="Alfaro M."/>
            <person name="Sun H."/>
            <person name="Tritt A."/>
            <person name="Yoshinaga Y."/>
            <person name="Zwiers L.-H."/>
            <person name="Turgeon B."/>
            <person name="Goodwin S."/>
            <person name="Spatafora J."/>
            <person name="Crous P."/>
            <person name="Grigoriev I."/>
        </authorList>
    </citation>
    <scope>NUCLEOTIDE SEQUENCE</scope>
    <source>
        <strain evidence="7">Tuck. ex Michener</strain>
    </source>
</reference>
<feature type="domain" description="Wax synthase" evidence="6">
    <location>
        <begin position="226"/>
        <end position="300"/>
    </location>
</feature>
<protein>
    <recommendedName>
        <fullName evidence="6">Wax synthase domain-containing protein</fullName>
    </recommendedName>
</protein>
<comment type="subcellular location">
    <subcellularLocation>
        <location evidence="1">Membrane</location>
        <topology evidence="1">Multi-pass membrane protein</topology>
    </subcellularLocation>
</comment>
<dbReference type="OrthoDB" id="1077582at2759"/>